<name>A0A420DX54_9FLAO</name>
<dbReference type="AlphaFoldDB" id="A0A420DX54"/>
<organism evidence="2 3">
    <name type="scientific">Ichthyenterobacterium magnum</name>
    <dbReference type="NCBI Taxonomy" id="1230530"/>
    <lineage>
        <taxon>Bacteria</taxon>
        <taxon>Pseudomonadati</taxon>
        <taxon>Bacteroidota</taxon>
        <taxon>Flavobacteriia</taxon>
        <taxon>Flavobacteriales</taxon>
        <taxon>Flavobacteriaceae</taxon>
        <taxon>Ichthyenterobacterium</taxon>
    </lineage>
</organism>
<keyword evidence="1" id="KW-1133">Transmembrane helix</keyword>
<feature type="transmembrane region" description="Helical" evidence="1">
    <location>
        <begin position="324"/>
        <end position="344"/>
    </location>
</feature>
<reference evidence="2 3" key="1">
    <citation type="submission" date="2018-09" db="EMBL/GenBank/DDBJ databases">
        <title>Genomic Encyclopedia of Archaeal and Bacterial Type Strains, Phase II (KMG-II): from individual species to whole genera.</title>
        <authorList>
            <person name="Goeker M."/>
        </authorList>
    </citation>
    <scope>NUCLEOTIDE SEQUENCE [LARGE SCALE GENOMIC DNA]</scope>
    <source>
        <strain evidence="2 3">DSM 26283</strain>
    </source>
</reference>
<feature type="transmembrane region" description="Helical" evidence="1">
    <location>
        <begin position="55"/>
        <end position="74"/>
    </location>
</feature>
<accession>A0A420DX54</accession>
<dbReference type="EMBL" id="RAQJ01000001">
    <property type="protein sequence ID" value="RKE98822.1"/>
    <property type="molecule type" value="Genomic_DNA"/>
</dbReference>
<keyword evidence="3" id="KW-1185">Reference proteome</keyword>
<evidence type="ECO:0000313" key="3">
    <source>
        <dbReference type="Proteomes" id="UP000284892"/>
    </source>
</evidence>
<sequence>MNKDLPNNNSSNDEVELGQLFNAIGKLFERIFRAISFVFLSIYSTIIYAAKAVVVNYKIILIVGLVSGIFGYVLEKRKTKVYESSMLVRTYFDAKYQLSTNINYYNALIGSEDYESLSNIFNLSKEATKDLLSFEIAPGPETENDRIVQYDRFLKSIDSIRAQEVSFDDYIENRDIYSGDLFLITVDSKKKDIFKNLERGLDSTFKNQYSTKKMKKRDSMLVLQKENILASINEIEELKKVYVQVLENESESTKASVSLGDGFPLQQAKSATKEYELLANQIKLRDKLRVLDEKKIEENEFFDVISSFQEIGNIKKSILDRYSLIFPILSFMILCLIYLLVRVIKYVREYES</sequence>
<gene>
    <name evidence="2" type="ORF">BXY80_0917</name>
</gene>
<dbReference type="OrthoDB" id="1452530at2"/>
<dbReference type="RefSeq" id="WP_120200009.1">
    <property type="nucleotide sequence ID" value="NZ_RAQJ01000001.1"/>
</dbReference>
<feature type="transmembrane region" description="Helical" evidence="1">
    <location>
        <begin position="31"/>
        <end position="49"/>
    </location>
</feature>
<evidence type="ECO:0000313" key="2">
    <source>
        <dbReference type="EMBL" id="RKE98822.1"/>
    </source>
</evidence>
<protein>
    <submittedName>
        <fullName evidence="2">Uncharacterized protein</fullName>
    </submittedName>
</protein>
<evidence type="ECO:0000256" key="1">
    <source>
        <dbReference type="SAM" id="Phobius"/>
    </source>
</evidence>
<keyword evidence="1" id="KW-0812">Transmembrane</keyword>
<keyword evidence="1" id="KW-0472">Membrane</keyword>
<dbReference type="Proteomes" id="UP000284892">
    <property type="component" value="Unassembled WGS sequence"/>
</dbReference>
<proteinExistence type="predicted"/>
<comment type="caution">
    <text evidence="2">The sequence shown here is derived from an EMBL/GenBank/DDBJ whole genome shotgun (WGS) entry which is preliminary data.</text>
</comment>